<evidence type="ECO:0000256" key="2">
    <source>
        <dbReference type="ARBA" id="ARBA00008240"/>
    </source>
</evidence>
<keyword evidence="8 9" id="KW-0472">Membrane</keyword>
<feature type="transmembrane region" description="Helical" evidence="9">
    <location>
        <begin position="120"/>
        <end position="140"/>
    </location>
</feature>
<reference evidence="11 12" key="1">
    <citation type="submission" date="2017-02" db="EMBL/GenBank/DDBJ databases">
        <title>Whole genome shotgun sequence of Pantoea agglomerans strain AS1 isolated from a cycad, Zamia floridana in Central Florida, USA.</title>
        <authorList>
            <person name="Lata P."/>
            <person name="Govindarajan S."/>
            <person name="Qi F."/>
            <person name="Li J.-L."/>
            <person name="Maurya S.K."/>
            <person name="Sahoo M.K."/>
        </authorList>
    </citation>
    <scope>NUCLEOTIDE SEQUENCE [LARGE SCALE GENOMIC DNA]</scope>
    <source>
        <strain evidence="11 12">AS1</strain>
    </source>
</reference>
<keyword evidence="7 9" id="KW-1133">Transmembrane helix</keyword>
<dbReference type="InterPro" id="IPR011701">
    <property type="entry name" value="MFS"/>
</dbReference>
<evidence type="ECO:0000313" key="11">
    <source>
        <dbReference type="EMBL" id="OQP36277.1"/>
    </source>
</evidence>
<feature type="transmembrane region" description="Helical" evidence="9">
    <location>
        <begin position="338"/>
        <end position="363"/>
    </location>
</feature>
<feature type="transmembrane region" description="Helical" evidence="9">
    <location>
        <begin position="161"/>
        <end position="184"/>
    </location>
</feature>
<dbReference type="GO" id="GO:0015293">
    <property type="term" value="F:symporter activity"/>
    <property type="evidence" value="ECO:0007669"/>
    <property type="project" value="UniProtKB-KW"/>
</dbReference>
<proteinExistence type="inferred from homology"/>
<comment type="caution">
    <text evidence="11">The sequence shown here is derived from an EMBL/GenBank/DDBJ whole genome shotgun (WGS) entry which is preliminary data.</text>
</comment>
<keyword evidence="12" id="KW-1185">Reference proteome</keyword>
<keyword evidence="6" id="KW-0769">Symport</keyword>
<dbReference type="AlphaFoldDB" id="A0A1V9DQZ9"/>
<dbReference type="Proteomes" id="UP000192769">
    <property type="component" value="Unassembled WGS sequence"/>
</dbReference>
<dbReference type="RefSeq" id="WP_081135311.1">
    <property type="nucleotide sequence ID" value="NZ_MWUE01000003.1"/>
</dbReference>
<comment type="similarity">
    <text evidence="2">Belongs to the major facilitator superfamily. Metabolite:H+ Symporter (MHS) family (TC 2.A.1.6) family.</text>
</comment>
<feature type="transmembrane region" description="Helical" evidence="9">
    <location>
        <begin position="95"/>
        <end position="114"/>
    </location>
</feature>
<comment type="subcellular location">
    <subcellularLocation>
        <location evidence="1">Cell membrane</location>
        <topology evidence="1">Multi-pass membrane protein</topology>
    </subcellularLocation>
</comment>
<dbReference type="Gene3D" id="1.20.1250.20">
    <property type="entry name" value="MFS general substrate transporter like domains"/>
    <property type="match status" value="2"/>
</dbReference>
<feature type="transmembrane region" description="Helical" evidence="9">
    <location>
        <begin position="283"/>
        <end position="301"/>
    </location>
</feature>
<gene>
    <name evidence="11" type="ORF">B2J69_01100</name>
</gene>
<accession>A0A1V9DQZ9</accession>
<feature type="transmembrane region" description="Helical" evidence="9">
    <location>
        <begin position="313"/>
        <end position="332"/>
    </location>
</feature>
<keyword evidence="3" id="KW-0813">Transport</keyword>
<dbReference type="SUPFAM" id="SSF103473">
    <property type="entry name" value="MFS general substrate transporter"/>
    <property type="match status" value="1"/>
</dbReference>
<keyword evidence="5 9" id="KW-0812">Transmembrane</keyword>
<dbReference type="Pfam" id="PF07690">
    <property type="entry name" value="MFS_1"/>
    <property type="match status" value="1"/>
</dbReference>
<dbReference type="InterPro" id="IPR036259">
    <property type="entry name" value="MFS_trans_sf"/>
</dbReference>
<evidence type="ECO:0000313" key="12">
    <source>
        <dbReference type="Proteomes" id="UP000192769"/>
    </source>
</evidence>
<dbReference type="OrthoDB" id="3690818at2"/>
<dbReference type="PANTHER" id="PTHR43528:SF1">
    <property type="entry name" value="ALPHA-KETOGLUTARATE PERMEASE"/>
    <property type="match status" value="1"/>
</dbReference>
<evidence type="ECO:0000256" key="8">
    <source>
        <dbReference type="ARBA" id="ARBA00023136"/>
    </source>
</evidence>
<dbReference type="InterPro" id="IPR005829">
    <property type="entry name" value="Sugar_transporter_CS"/>
</dbReference>
<protein>
    <submittedName>
        <fullName evidence="11">MFS transporter</fullName>
    </submittedName>
</protein>
<evidence type="ECO:0000256" key="1">
    <source>
        <dbReference type="ARBA" id="ARBA00004651"/>
    </source>
</evidence>
<feature type="transmembrane region" description="Helical" evidence="9">
    <location>
        <begin position="375"/>
        <end position="394"/>
    </location>
</feature>
<evidence type="ECO:0000256" key="3">
    <source>
        <dbReference type="ARBA" id="ARBA00022448"/>
    </source>
</evidence>
<evidence type="ECO:0000256" key="5">
    <source>
        <dbReference type="ARBA" id="ARBA00022692"/>
    </source>
</evidence>
<dbReference type="InterPro" id="IPR020846">
    <property type="entry name" value="MFS_dom"/>
</dbReference>
<evidence type="ECO:0000256" key="9">
    <source>
        <dbReference type="SAM" id="Phobius"/>
    </source>
</evidence>
<dbReference type="EMBL" id="MWUE01000003">
    <property type="protein sequence ID" value="OQP36277.1"/>
    <property type="molecule type" value="Genomic_DNA"/>
</dbReference>
<organism evidence="11 12">
    <name type="scientific">Pantoea latae</name>
    <dbReference type="NCBI Taxonomy" id="1964541"/>
    <lineage>
        <taxon>Bacteria</taxon>
        <taxon>Pseudomonadati</taxon>
        <taxon>Pseudomonadota</taxon>
        <taxon>Gammaproteobacteria</taxon>
        <taxon>Enterobacterales</taxon>
        <taxon>Erwiniaceae</taxon>
        <taxon>Pantoea</taxon>
    </lineage>
</organism>
<dbReference type="FunFam" id="1.20.1250.20:FF:000001">
    <property type="entry name" value="Dicarboxylate MFS transporter"/>
    <property type="match status" value="1"/>
</dbReference>
<feature type="transmembrane region" description="Helical" evidence="9">
    <location>
        <begin position="196"/>
        <end position="215"/>
    </location>
</feature>
<dbReference type="PROSITE" id="PS00217">
    <property type="entry name" value="SUGAR_TRANSPORT_2"/>
    <property type="match status" value="1"/>
</dbReference>
<name>A0A1V9DQZ9_9GAMM</name>
<dbReference type="PANTHER" id="PTHR43528">
    <property type="entry name" value="ALPHA-KETOGLUTARATE PERMEASE"/>
    <property type="match status" value="1"/>
</dbReference>
<sequence>MSQDQFTQELNHYSAETPARRKRRQLFAAMVGNVLEYYDFIIFAYMASLIARNFYQGDGSTGLLASFATFGVGFLARPLGGAVIGRIADKYGRSVALKITIYGMALGTVGIGLLPTYETAGILAPVMLVIIRLIQGLAAGGEWGTATTFVVESAPTGKRGLFGALGQAAIASAQLVTSLVVAIVTVIFSEQQMVDWAWRIPFLLGVVLLPVGVYMRRNLEETPAFIAAQEASSASKKVPLNAALRMMGQTFGFAIIWTVSYYVMLSWMPTFLNKQVGFSQTQALISNAIALTIMVATIPFFGALSDRIGRKPLLLACCAAFVILPYPLFYLLLSAKTFYVVLAVQIVFNLFIAAFSGAAPAALCEIFPTASRTTLLSIGYSLSTAIFGGFAPFISTGLIDVTGMPISPTFYLMLAGAVSGLVIMRLRETAREALR</sequence>
<evidence type="ECO:0000259" key="10">
    <source>
        <dbReference type="PROSITE" id="PS50850"/>
    </source>
</evidence>
<dbReference type="PROSITE" id="PS50850">
    <property type="entry name" value="MFS"/>
    <property type="match status" value="1"/>
</dbReference>
<keyword evidence="4" id="KW-1003">Cell membrane</keyword>
<evidence type="ECO:0000256" key="7">
    <source>
        <dbReference type="ARBA" id="ARBA00022989"/>
    </source>
</evidence>
<feature type="transmembrane region" description="Helical" evidence="9">
    <location>
        <begin position="63"/>
        <end position="83"/>
    </location>
</feature>
<evidence type="ECO:0000256" key="6">
    <source>
        <dbReference type="ARBA" id="ARBA00022847"/>
    </source>
</evidence>
<feature type="transmembrane region" description="Helical" evidence="9">
    <location>
        <begin position="242"/>
        <end position="263"/>
    </location>
</feature>
<dbReference type="InterPro" id="IPR051084">
    <property type="entry name" value="H+-coupled_symporters"/>
</dbReference>
<feature type="transmembrane region" description="Helical" evidence="9">
    <location>
        <begin position="26"/>
        <end position="51"/>
    </location>
</feature>
<feature type="domain" description="Major facilitator superfamily (MFS) profile" evidence="10">
    <location>
        <begin position="25"/>
        <end position="432"/>
    </location>
</feature>
<evidence type="ECO:0000256" key="4">
    <source>
        <dbReference type="ARBA" id="ARBA00022475"/>
    </source>
</evidence>
<feature type="transmembrane region" description="Helical" evidence="9">
    <location>
        <begin position="406"/>
        <end position="426"/>
    </location>
</feature>
<dbReference type="GO" id="GO:0005886">
    <property type="term" value="C:plasma membrane"/>
    <property type="evidence" value="ECO:0007669"/>
    <property type="project" value="UniProtKB-SubCell"/>
</dbReference>